<dbReference type="InterPro" id="IPR036097">
    <property type="entry name" value="HisK_dim/P_sf"/>
</dbReference>
<dbReference type="InterPro" id="IPR005467">
    <property type="entry name" value="His_kinase_dom"/>
</dbReference>
<feature type="domain" description="Histidine kinase" evidence="7">
    <location>
        <begin position="320"/>
        <end position="544"/>
    </location>
</feature>
<evidence type="ECO:0000256" key="1">
    <source>
        <dbReference type="ARBA" id="ARBA00000085"/>
    </source>
</evidence>
<feature type="domain" description="Response regulatory" evidence="8">
    <location>
        <begin position="566"/>
        <end position="682"/>
    </location>
</feature>
<dbReference type="InterPro" id="IPR001789">
    <property type="entry name" value="Sig_transdc_resp-reg_receiver"/>
</dbReference>
<dbReference type="PANTHER" id="PTHR43065">
    <property type="entry name" value="SENSOR HISTIDINE KINASE"/>
    <property type="match status" value="1"/>
</dbReference>
<dbReference type="PROSITE" id="PS50109">
    <property type="entry name" value="HIS_KIN"/>
    <property type="match status" value="1"/>
</dbReference>
<dbReference type="Gene3D" id="3.30.450.20">
    <property type="entry name" value="PAS domain"/>
    <property type="match status" value="2"/>
</dbReference>
<keyword evidence="3 4" id="KW-0597">Phosphoprotein</keyword>
<dbReference type="Gene3D" id="1.10.287.130">
    <property type="match status" value="1"/>
</dbReference>
<dbReference type="CDD" id="cd00082">
    <property type="entry name" value="HisKA"/>
    <property type="match status" value="1"/>
</dbReference>
<dbReference type="PATRIC" id="fig|1096930.3.peg.4491"/>
<dbReference type="InterPro" id="IPR013655">
    <property type="entry name" value="PAS_fold_3"/>
</dbReference>
<evidence type="ECO:0000256" key="3">
    <source>
        <dbReference type="ARBA" id="ARBA00022553"/>
    </source>
</evidence>
<dbReference type="Gene3D" id="2.10.70.100">
    <property type="match status" value="1"/>
</dbReference>
<dbReference type="InterPro" id="IPR001610">
    <property type="entry name" value="PAC"/>
</dbReference>
<dbReference type="Pfam" id="PF08447">
    <property type="entry name" value="PAS_3"/>
    <property type="match status" value="2"/>
</dbReference>
<dbReference type="PRINTS" id="PR00344">
    <property type="entry name" value="BCTRLSENSOR"/>
</dbReference>
<organism evidence="11 12">
    <name type="scientific">Novosphingobium lindaniclasticum LE124</name>
    <dbReference type="NCBI Taxonomy" id="1096930"/>
    <lineage>
        <taxon>Bacteria</taxon>
        <taxon>Pseudomonadati</taxon>
        <taxon>Pseudomonadota</taxon>
        <taxon>Alphaproteobacteria</taxon>
        <taxon>Sphingomonadales</taxon>
        <taxon>Sphingomonadaceae</taxon>
        <taxon>Novosphingobium</taxon>
    </lineage>
</organism>
<feature type="domain" description="PAS" evidence="9">
    <location>
        <begin position="33"/>
        <end position="108"/>
    </location>
</feature>
<dbReference type="PROSITE" id="PS50112">
    <property type="entry name" value="PAS"/>
    <property type="match status" value="1"/>
</dbReference>
<dbReference type="Pfam" id="PF00072">
    <property type="entry name" value="Response_reg"/>
    <property type="match status" value="1"/>
</dbReference>
<evidence type="ECO:0000313" key="11">
    <source>
        <dbReference type="EMBL" id="EQB07693.1"/>
    </source>
</evidence>
<evidence type="ECO:0000256" key="4">
    <source>
        <dbReference type="PROSITE-ProRule" id="PRU00169"/>
    </source>
</evidence>
<proteinExistence type="predicted"/>
<feature type="domain" description="PAC" evidence="10">
    <location>
        <begin position="111"/>
        <end position="163"/>
    </location>
</feature>
<dbReference type="EMBL" id="ATHL01000153">
    <property type="protein sequence ID" value="EQB07693.1"/>
    <property type="molecule type" value="Genomic_DNA"/>
</dbReference>
<dbReference type="SUPFAM" id="SSF52172">
    <property type="entry name" value="CheY-like"/>
    <property type="match status" value="1"/>
</dbReference>
<dbReference type="Proteomes" id="UP000015527">
    <property type="component" value="Unassembled WGS sequence"/>
</dbReference>
<dbReference type="InterPro" id="IPR011006">
    <property type="entry name" value="CheY-like_superfamily"/>
</dbReference>
<dbReference type="InterPro" id="IPR003661">
    <property type="entry name" value="HisK_dim/P_dom"/>
</dbReference>
<dbReference type="eggNOG" id="COG4191">
    <property type="taxonomic scope" value="Bacteria"/>
</dbReference>
<sequence length="684" mass="73415">MPEADAGPPPGAQAAPAQAPLPNADRAAGSALNDNQLRAVLAAAGASGSWDWDIAGDRLFVDISFAELYGLPEADLSQGFPTATFFRAIHPEDRARIRIAVAGMLAGSSLFSKEFRVCTPDGKVLWMHGRGQSHLDADDEPVRFTGLLVDVTERKRTEERLRIAQSAGGVGTFEYSDGFATVSVSTEFCSLLGLHPADRLPVRTINAVVSEGYLPLIPEGVQEALPDTLSGEFLIRRGEDGELRWIARRGEVQRDAEGSGYRLLGVIYDVTTAKRQESALRELAETLEQRVAAEVAERRHAEEALRQAQKMEAVGQLTGGIAHDFNNLLTIIIGSIDMATRRVAPSADPRVRRSLEQAMKGAERAAALTHRLLAFSRRQPLDPRAVNVRDLLEGMSDLLSRTIAESIAITIEARGSGQAVWMVEADPHQLENAILNLAVNARDAMPGGGTLSISARNATFTGGEGDMPAGDYVAIEVADDGIGMDEDTLAKVFDPFFTTKDVGKGTGLGLSMVYGFAKQSGGGIDIASQPGAGTRVVLHLPRCHGGPAEDHAYHPAAAEHGRPSETILVVEDDDDVRRYAVNALCDLGYRVLEAPDGHAAIDLLRGAEKKVDLLVTDVVMPRMSGSELARYAREAMSGLGVLYVSGYPHDAIMHEGRLGEGVDLLSKPFTMQALAAKVRELLDR</sequence>
<name>T0H6F3_9SPHN</name>
<dbReference type="EC" id="2.7.13.3" evidence="2"/>
<dbReference type="InterPro" id="IPR004358">
    <property type="entry name" value="Sig_transdc_His_kin-like_C"/>
</dbReference>
<protein>
    <recommendedName>
        <fullName evidence="2">histidine kinase</fullName>
        <ecNumber evidence="2">2.7.13.3</ecNumber>
    </recommendedName>
</protein>
<dbReference type="SMART" id="SM00387">
    <property type="entry name" value="HATPase_c"/>
    <property type="match status" value="1"/>
</dbReference>
<keyword evidence="5" id="KW-0175">Coiled coil</keyword>
<dbReference type="SUPFAM" id="SSF55874">
    <property type="entry name" value="ATPase domain of HSP90 chaperone/DNA topoisomerase II/histidine kinase"/>
    <property type="match status" value="1"/>
</dbReference>
<dbReference type="SUPFAM" id="SSF47384">
    <property type="entry name" value="Homodimeric domain of signal transducing histidine kinase"/>
    <property type="match status" value="1"/>
</dbReference>
<dbReference type="InterPro" id="IPR000700">
    <property type="entry name" value="PAS-assoc_C"/>
</dbReference>
<dbReference type="Gene3D" id="3.40.50.2300">
    <property type="match status" value="1"/>
</dbReference>
<dbReference type="InterPro" id="IPR000014">
    <property type="entry name" value="PAS"/>
</dbReference>
<dbReference type="OrthoDB" id="9796100at2"/>
<dbReference type="InterPro" id="IPR035965">
    <property type="entry name" value="PAS-like_dom_sf"/>
</dbReference>
<dbReference type="SUPFAM" id="SSF55785">
    <property type="entry name" value="PYP-like sensor domain (PAS domain)"/>
    <property type="match status" value="2"/>
</dbReference>
<feature type="domain" description="PAC" evidence="10">
    <location>
        <begin position="229"/>
        <end position="282"/>
    </location>
</feature>
<evidence type="ECO:0000259" key="7">
    <source>
        <dbReference type="PROSITE" id="PS50109"/>
    </source>
</evidence>
<dbReference type="SMART" id="SM00388">
    <property type="entry name" value="HisKA"/>
    <property type="match status" value="1"/>
</dbReference>
<dbReference type="SMART" id="SM00448">
    <property type="entry name" value="REC"/>
    <property type="match status" value="1"/>
</dbReference>
<dbReference type="Pfam" id="PF02518">
    <property type="entry name" value="HATPase_c"/>
    <property type="match status" value="1"/>
</dbReference>
<dbReference type="PANTHER" id="PTHR43065:SF42">
    <property type="entry name" value="TWO-COMPONENT SENSOR PPRA"/>
    <property type="match status" value="1"/>
</dbReference>
<dbReference type="PROSITE" id="PS50113">
    <property type="entry name" value="PAC"/>
    <property type="match status" value="2"/>
</dbReference>
<feature type="region of interest" description="Disordered" evidence="6">
    <location>
        <begin position="1"/>
        <end position="28"/>
    </location>
</feature>
<dbReference type="SMART" id="SM00086">
    <property type="entry name" value="PAC"/>
    <property type="match status" value="2"/>
</dbReference>
<keyword evidence="12" id="KW-1185">Reference proteome</keyword>
<dbReference type="SMART" id="SM00091">
    <property type="entry name" value="PAS"/>
    <property type="match status" value="2"/>
</dbReference>
<evidence type="ECO:0000259" key="8">
    <source>
        <dbReference type="PROSITE" id="PS50110"/>
    </source>
</evidence>
<dbReference type="Pfam" id="PF00512">
    <property type="entry name" value="HisKA"/>
    <property type="match status" value="1"/>
</dbReference>
<dbReference type="Gene3D" id="3.30.565.10">
    <property type="entry name" value="Histidine kinase-like ATPase, C-terminal domain"/>
    <property type="match status" value="1"/>
</dbReference>
<feature type="coiled-coil region" evidence="5">
    <location>
        <begin position="270"/>
        <end position="311"/>
    </location>
</feature>
<evidence type="ECO:0000256" key="2">
    <source>
        <dbReference type="ARBA" id="ARBA00012438"/>
    </source>
</evidence>
<dbReference type="NCBIfam" id="TIGR00229">
    <property type="entry name" value="sensory_box"/>
    <property type="match status" value="1"/>
</dbReference>
<comment type="catalytic activity">
    <reaction evidence="1">
        <text>ATP + protein L-histidine = ADP + protein N-phospho-L-histidine.</text>
        <dbReference type="EC" id="2.7.13.3"/>
    </reaction>
</comment>
<dbReference type="AlphaFoldDB" id="T0H6F3"/>
<accession>T0H6F3</accession>
<dbReference type="CDD" id="cd00130">
    <property type="entry name" value="PAS"/>
    <property type="match status" value="2"/>
</dbReference>
<evidence type="ECO:0000259" key="9">
    <source>
        <dbReference type="PROSITE" id="PS50112"/>
    </source>
</evidence>
<feature type="compositionally biased region" description="Low complexity" evidence="6">
    <location>
        <begin position="1"/>
        <end position="25"/>
    </location>
</feature>
<evidence type="ECO:0000313" key="12">
    <source>
        <dbReference type="Proteomes" id="UP000015527"/>
    </source>
</evidence>
<dbReference type="InterPro" id="IPR003594">
    <property type="entry name" value="HATPase_dom"/>
</dbReference>
<gene>
    <name evidence="11" type="ORF">L284_22805</name>
</gene>
<feature type="modified residue" description="4-aspartylphosphate" evidence="4">
    <location>
        <position position="617"/>
    </location>
</feature>
<reference evidence="11 12" key="1">
    <citation type="journal article" date="2013" name="Genome Announc.">
        <title>Genome Sequence of Novosphingobium lindaniclasticum LE124T, Isolated from a Hexachlorocyclohexane Dumpsite.</title>
        <authorList>
            <person name="Saxena A."/>
            <person name="Nayyar N."/>
            <person name="Sangwan N."/>
            <person name="Kumari R."/>
            <person name="Khurana J.P."/>
            <person name="Lal R."/>
        </authorList>
    </citation>
    <scope>NUCLEOTIDE SEQUENCE [LARGE SCALE GENOMIC DNA]</scope>
    <source>
        <strain evidence="11 12">LE124</strain>
    </source>
</reference>
<evidence type="ECO:0000256" key="5">
    <source>
        <dbReference type="SAM" id="Coils"/>
    </source>
</evidence>
<comment type="caution">
    <text evidence="11">The sequence shown here is derived from an EMBL/GenBank/DDBJ whole genome shotgun (WGS) entry which is preliminary data.</text>
</comment>
<evidence type="ECO:0000256" key="6">
    <source>
        <dbReference type="SAM" id="MobiDB-lite"/>
    </source>
</evidence>
<dbReference type="GO" id="GO:0000155">
    <property type="term" value="F:phosphorelay sensor kinase activity"/>
    <property type="evidence" value="ECO:0007669"/>
    <property type="project" value="InterPro"/>
</dbReference>
<dbReference type="PROSITE" id="PS50110">
    <property type="entry name" value="RESPONSE_REGULATORY"/>
    <property type="match status" value="1"/>
</dbReference>
<dbReference type="InterPro" id="IPR036890">
    <property type="entry name" value="HATPase_C_sf"/>
</dbReference>
<evidence type="ECO:0000259" key="10">
    <source>
        <dbReference type="PROSITE" id="PS50113"/>
    </source>
</evidence>